<evidence type="ECO:0000256" key="3">
    <source>
        <dbReference type="ARBA" id="ARBA00022618"/>
    </source>
</evidence>
<sequence>MGRESRVDRKVKKKKRLTLLILSLLLLAILFIIVLTQTTFFHIKNIDIEGNNVLNDEKVLLASGLNIGENVFKIDIDTAENNLLRHPYIKDVEINRRFPDRVNVELKERKETLVYNNNGTYIYIDNEGYVLNILSELKEKQLPILKSDEKIIVKTSEKINFEKFAPIKKILQMLNLCNKNKYSFVIQSIVQKEDDITLVLNSGTNIAFGRLNDIEYKLRLIDEIVNDLQKKEILAKEIHLNKGKNPIIVK</sequence>
<keyword evidence="3" id="KW-0132">Cell division</keyword>
<dbReference type="PANTHER" id="PTHR37820:SF1">
    <property type="entry name" value="CELL DIVISION PROTEIN FTSQ"/>
    <property type="match status" value="1"/>
</dbReference>
<dbReference type="InterPro" id="IPR034746">
    <property type="entry name" value="POTRA"/>
</dbReference>
<feature type="domain" description="POTRA" evidence="8">
    <location>
        <begin position="41"/>
        <end position="109"/>
    </location>
</feature>
<name>A0A942ZAC1_9FIRM</name>
<evidence type="ECO:0000256" key="2">
    <source>
        <dbReference type="ARBA" id="ARBA00022475"/>
    </source>
</evidence>
<dbReference type="PROSITE" id="PS51779">
    <property type="entry name" value="POTRA"/>
    <property type="match status" value="1"/>
</dbReference>
<evidence type="ECO:0000313" key="9">
    <source>
        <dbReference type="EMBL" id="MBS4540084.1"/>
    </source>
</evidence>
<organism evidence="9 10">
    <name type="scientific">Anaeromonas frigoriresistens</name>
    <dbReference type="NCBI Taxonomy" id="2683708"/>
    <lineage>
        <taxon>Bacteria</taxon>
        <taxon>Bacillati</taxon>
        <taxon>Bacillota</taxon>
        <taxon>Tissierellia</taxon>
        <taxon>Tissierellales</taxon>
        <taxon>Thermohalobacteraceae</taxon>
        <taxon>Anaeromonas</taxon>
    </lineage>
</organism>
<dbReference type="Gene3D" id="3.10.20.310">
    <property type="entry name" value="membrane protein fhac"/>
    <property type="match status" value="1"/>
</dbReference>
<gene>
    <name evidence="9" type="ORF">GOQ27_16520</name>
</gene>
<dbReference type="InterPro" id="IPR050487">
    <property type="entry name" value="FtsQ_DivIB"/>
</dbReference>
<comment type="subcellular location">
    <subcellularLocation>
        <location evidence="1">Membrane</location>
    </subcellularLocation>
</comment>
<protein>
    <submittedName>
        <fullName evidence="9">FtsQ-type POTRA domain-containing protein</fullName>
    </submittedName>
</protein>
<reference evidence="9" key="1">
    <citation type="submission" date="2019-12" db="EMBL/GenBank/DDBJ databases">
        <title>Clostridiaceae gen. nov. sp. nov., isolated from sediment in Xinjiang, China.</title>
        <authorList>
            <person name="Zhang R."/>
        </authorList>
    </citation>
    <scope>NUCLEOTIDE SEQUENCE</scope>
    <source>
        <strain evidence="9">D2Q-11</strain>
    </source>
</reference>
<dbReference type="RefSeq" id="WP_203367977.1">
    <property type="nucleotide sequence ID" value="NZ_WSFT01000053.1"/>
</dbReference>
<dbReference type="Pfam" id="PF08478">
    <property type="entry name" value="POTRA_1"/>
    <property type="match status" value="1"/>
</dbReference>
<evidence type="ECO:0000256" key="5">
    <source>
        <dbReference type="ARBA" id="ARBA00022989"/>
    </source>
</evidence>
<keyword evidence="5" id="KW-1133">Transmembrane helix</keyword>
<comment type="caution">
    <text evidence="9">The sequence shown here is derived from an EMBL/GenBank/DDBJ whole genome shotgun (WGS) entry which is preliminary data.</text>
</comment>
<keyword evidence="10" id="KW-1185">Reference proteome</keyword>
<keyword evidence="4" id="KW-0812">Transmembrane</keyword>
<accession>A0A942ZAC1</accession>
<dbReference type="Pfam" id="PF03799">
    <property type="entry name" value="FtsQ_DivIB_C"/>
    <property type="match status" value="1"/>
</dbReference>
<proteinExistence type="predicted"/>
<dbReference type="GO" id="GO:0005886">
    <property type="term" value="C:plasma membrane"/>
    <property type="evidence" value="ECO:0007669"/>
    <property type="project" value="TreeGrafter"/>
</dbReference>
<keyword evidence="6" id="KW-0472">Membrane</keyword>
<evidence type="ECO:0000256" key="4">
    <source>
        <dbReference type="ARBA" id="ARBA00022692"/>
    </source>
</evidence>
<evidence type="ECO:0000256" key="7">
    <source>
        <dbReference type="ARBA" id="ARBA00023306"/>
    </source>
</evidence>
<dbReference type="Proteomes" id="UP000724672">
    <property type="component" value="Unassembled WGS sequence"/>
</dbReference>
<dbReference type="EMBL" id="WSFT01000053">
    <property type="protein sequence ID" value="MBS4540084.1"/>
    <property type="molecule type" value="Genomic_DNA"/>
</dbReference>
<dbReference type="AlphaFoldDB" id="A0A942ZAC1"/>
<dbReference type="GO" id="GO:0051301">
    <property type="term" value="P:cell division"/>
    <property type="evidence" value="ECO:0007669"/>
    <property type="project" value="UniProtKB-KW"/>
</dbReference>
<evidence type="ECO:0000313" key="10">
    <source>
        <dbReference type="Proteomes" id="UP000724672"/>
    </source>
</evidence>
<evidence type="ECO:0000256" key="1">
    <source>
        <dbReference type="ARBA" id="ARBA00004370"/>
    </source>
</evidence>
<dbReference type="InterPro" id="IPR005548">
    <property type="entry name" value="Cell_div_FtsQ/DivIB_C"/>
</dbReference>
<keyword evidence="2" id="KW-1003">Cell membrane</keyword>
<dbReference type="InterPro" id="IPR013685">
    <property type="entry name" value="POTRA_FtsQ_type"/>
</dbReference>
<evidence type="ECO:0000256" key="6">
    <source>
        <dbReference type="ARBA" id="ARBA00023136"/>
    </source>
</evidence>
<evidence type="ECO:0000259" key="8">
    <source>
        <dbReference type="PROSITE" id="PS51779"/>
    </source>
</evidence>
<dbReference type="PANTHER" id="PTHR37820">
    <property type="entry name" value="CELL DIVISION PROTEIN DIVIB"/>
    <property type="match status" value="1"/>
</dbReference>
<keyword evidence="7" id="KW-0131">Cell cycle</keyword>